<name>A0ABV8JU27_9BACL</name>
<dbReference type="PANTHER" id="PTHR43377:SF2">
    <property type="entry name" value="BINDING ROSSMANN FOLD OXIDOREDUCTASE, PUTATIVE (AFU_ORTHOLOGUE AFUA_4G00560)-RELATED"/>
    <property type="match status" value="1"/>
</dbReference>
<evidence type="ECO:0000313" key="4">
    <source>
        <dbReference type="EMBL" id="MFC4098417.1"/>
    </source>
</evidence>
<evidence type="ECO:0000259" key="3">
    <source>
        <dbReference type="Pfam" id="PF02894"/>
    </source>
</evidence>
<dbReference type="InterPro" id="IPR051450">
    <property type="entry name" value="Gfo/Idh/MocA_Oxidoreductases"/>
</dbReference>
<dbReference type="Proteomes" id="UP001595715">
    <property type="component" value="Unassembled WGS sequence"/>
</dbReference>
<dbReference type="Gene3D" id="3.40.50.720">
    <property type="entry name" value="NAD(P)-binding Rossmann-like Domain"/>
    <property type="match status" value="1"/>
</dbReference>
<organism evidence="4 5">
    <name type="scientific">Paenibacillus xanthanilyticus</name>
    <dbReference type="NCBI Taxonomy" id="1783531"/>
    <lineage>
        <taxon>Bacteria</taxon>
        <taxon>Bacillati</taxon>
        <taxon>Bacillota</taxon>
        <taxon>Bacilli</taxon>
        <taxon>Bacillales</taxon>
        <taxon>Paenibacillaceae</taxon>
        <taxon>Paenibacillus</taxon>
    </lineage>
</organism>
<comment type="caution">
    <text evidence="4">The sequence shown here is derived from an EMBL/GenBank/DDBJ whole genome shotgun (WGS) entry which is preliminary data.</text>
</comment>
<dbReference type="SUPFAM" id="SSF51735">
    <property type="entry name" value="NAD(P)-binding Rossmann-fold domains"/>
    <property type="match status" value="1"/>
</dbReference>
<gene>
    <name evidence="4" type="ORF">ACFOZ8_01970</name>
</gene>
<reference evidence="5" key="1">
    <citation type="journal article" date="2019" name="Int. J. Syst. Evol. Microbiol.">
        <title>The Global Catalogue of Microorganisms (GCM) 10K type strain sequencing project: providing services to taxonomists for standard genome sequencing and annotation.</title>
        <authorList>
            <consortium name="The Broad Institute Genomics Platform"/>
            <consortium name="The Broad Institute Genome Sequencing Center for Infectious Disease"/>
            <person name="Wu L."/>
            <person name="Ma J."/>
        </authorList>
    </citation>
    <scope>NUCLEOTIDE SEQUENCE [LARGE SCALE GENOMIC DNA]</scope>
    <source>
        <strain evidence="5">IBRC-M 10987</strain>
    </source>
</reference>
<dbReference type="Pfam" id="PF02894">
    <property type="entry name" value="GFO_IDH_MocA_C"/>
    <property type="match status" value="1"/>
</dbReference>
<dbReference type="InterPro" id="IPR000683">
    <property type="entry name" value="Gfo/Idh/MocA-like_OxRdtase_N"/>
</dbReference>
<accession>A0ABV8JU27</accession>
<protein>
    <submittedName>
        <fullName evidence="4">Gfo/Idh/MocA family protein</fullName>
    </submittedName>
</protein>
<dbReference type="RefSeq" id="WP_377717025.1">
    <property type="nucleotide sequence ID" value="NZ_JBHSAM010000006.1"/>
</dbReference>
<evidence type="ECO:0000313" key="5">
    <source>
        <dbReference type="Proteomes" id="UP001595715"/>
    </source>
</evidence>
<proteinExistence type="inferred from homology"/>
<dbReference type="SUPFAM" id="SSF55347">
    <property type="entry name" value="Glyceraldehyde-3-phosphate dehydrogenase-like, C-terminal domain"/>
    <property type="match status" value="1"/>
</dbReference>
<dbReference type="Gene3D" id="3.30.360.10">
    <property type="entry name" value="Dihydrodipicolinate Reductase, domain 2"/>
    <property type="match status" value="1"/>
</dbReference>
<keyword evidence="5" id="KW-1185">Reference proteome</keyword>
<dbReference type="EMBL" id="JBHSAM010000006">
    <property type="protein sequence ID" value="MFC4098417.1"/>
    <property type="molecule type" value="Genomic_DNA"/>
</dbReference>
<evidence type="ECO:0000256" key="1">
    <source>
        <dbReference type="ARBA" id="ARBA00010928"/>
    </source>
</evidence>
<evidence type="ECO:0000259" key="2">
    <source>
        <dbReference type="Pfam" id="PF01408"/>
    </source>
</evidence>
<comment type="similarity">
    <text evidence="1">Belongs to the Gfo/Idh/MocA family.</text>
</comment>
<feature type="domain" description="Gfo/Idh/MocA-like oxidoreductase N-terminal" evidence="2">
    <location>
        <begin position="4"/>
        <end position="126"/>
    </location>
</feature>
<dbReference type="Pfam" id="PF01408">
    <property type="entry name" value="GFO_IDH_MocA"/>
    <property type="match status" value="1"/>
</dbReference>
<dbReference type="InterPro" id="IPR004104">
    <property type="entry name" value="Gfo/Idh/MocA-like_OxRdtase_C"/>
</dbReference>
<dbReference type="InterPro" id="IPR036291">
    <property type="entry name" value="NAD(P)-bd_dom_sf"/>
</dbReference>
<dbReference type="PANTHER" id="PTHR43377">
    <property type="entry name" value="BILIVERDIN REDUCTASE A"/>
    <property type="match status" value="1"/>
</dbReference>
<sequence length="437" mass="48811">MRKIKLAVIGAGARGFLSYMPYVLRSPHEAEVVAVAEPHEERRTRFAEAFNLTSAQLYATWEELLSRPKLCDAVLICTQDQMHFEPTAAALRRGYHVLLEKPMSHSPAECVEMERIAREEDRLLSICHVSRYTPFWQTVKQLVQDGRIGQVMSIQHNENVGYLHYAHSFVRGNWRNDALASPMILAKSCHDMDLIRWIVDADCAKVSSFGSLGHFRLDQAPAGSTDRCTDGCKAESTCPYSAPRFYMQDLEANRFAALIADPPTEANRMKAILEGPYGKCVYRTDNNVVDHQTVNMEFENGVTVMFSMCGFTRDMNRIVQIMGTQGEIRGNLLSGRIELFEFASGTQTVIPVPAGEGGHQGGDDGIMRQFLSDLRHERYRDTLTSAAASLESHLMAFAAEESRRSGGTVIDMKRYRQSLAAASWDDAGEQTHGSQSG</sequence>
<feature type="domain" description="Gfo/Idh/MocA-like oxidoreductase C-terminal" evidence="3">
    <location>
        <begin position="140"/>
        <end position="409"/>
    </location>
</feature>